<evidence type="ECO:0000256" key="1">
    <source>
        <dbReference type="SAM" id="Coils"/>
    </source>
</evidence>
<dbReference type="OMA" id="YYTSYEE"/>
<organism evidence="3 4">
    <name type="scientific">Drosophila yakuba</name>
    <name type="common">Fruit fly</name>
    <dbReference type="NCBI Taxonomy" id="7245"/>
    <lineage>
        <taxon>Eukaryota</taxon>
        <taxon>Metazoa</taxon>
        <taxon>Ecdysozoa</taxon>
        <taxon>Arthropoda</taxon>
        <taxon>Hexapoda</taxon>
        <taxon>Insecta</taxon>
        <taxon>Pterygota</taxon>
        <taxon>Neoptera</taxon>
        <taxon>Endopterygota</taxon>
        <taxon>Diptera</taxon>
        <taxon>Brachycera</taxon>
        <taxon>Muscomorpha</taxon>
        <taxon>Ephydroidea</taxon>
        <taxon>Drosophilidae</taxon>
        <taxon>Drosophila</taxon>
        <taxon>Sophophora</taxon>
    </lineage>
</organism>
<dbReference type="GO" id="GO:0045893">
    <property type="term" value="P:positive regulation of DNA-templated transcription"/>
    <property type="evidence" value="ECO:0007669"/>
    <property type="project" value="TreeGrafter"/>
</dbReference>
<dbReference type="KEGG" id="dya:Dyak_GE18977"/>
<dbReference type="EMBL" id="CM000157">
    <property type="protein sequence ID" value="EDW88890.1"/>
    <property type="molecule type" value="Genomic_DNA"/>
</dbReference>
<dbReference type="InterPro" id="IPR026095">
    <property type="entry name" value="Myb/SANT-like_DNA-bd_dom_prot"/>
</dbReference>
<dbReference type="InterPro" id="IPR044822">
    <property type="entry name" value="Myb_DNA-bind_4"/>
</dbReference>
<dbReference type="PANTHER" id="PTHR22666">
    <property type="entry name" value="MYB_SANT-LIKE DNA-BINDING DOMAIN-CONTAINING PROTEIN 1"/>
    <property type="match status" value="1"/>
</dbReference>
<name>B4P025_DROYA</name>
<proteinExistence type="predicted"/>
<evidence type="ECO:0000313" key="4">
    <source>
        <dbReference type="Proteomes" id="UP000002282"/>
    </source>
</evidence>
<dbReference type="GO" id="GO:0016604">
    <property type="term" value="C:nuclear body"/>
    <property type="evidence" value="ECO:0007669"/>
    <property type="project" value="TreeGrafter"/>
</dbReference>
<keyword evidence="1" id="KW-0175">Coiled coil</keyword>
<protein>
    <recommendedName>
        <fullName evidence="2">Myb/SANT-like DNA-binding domain-containing protein</fullName>
    </recommendedName>
</protein>
<keyword evidence="4" id="KW-1185">Reference proteome</keyword>
<reference evidence="3 4" key="1">
    <citation type="journal article" date="2007" name="Nature">
        <title>Evolution of genes and genomes on the Drosophila phylogeny.</title>
        <authorList>
            <consortium name="Drosophila 12 Genomes Consortium"/>
            <person name="Clark A.G."/>
            <person name="Eisen M.B."/>
            <person name="Smith D.R."/>
            <person name="Bergman C.M."/>
            <person name="Oliver B."/>
            <person name="Markow T.A."/>
            <person name="Kaufman T.C."/>
            <person name="Kellis M."/>
            <person name="Gelbart W."/>
            <person name="Iyer V.N."/>
            <person name="Pollard D.A."/>
            <person name="Sackton T.B."/>
            <person name="Larracuente A.M."/>
            <person name="Singh N.D."/>
            <person name="Abad J.P."/>
            <person name="Abt D.N."/>
            <person name="Adryan B."/>
            <person name="Aguade M."/>
            <person name="Akashi H."/>
            <person name="Anderson W.W."/>
            <person name="Aquadro C.F."/>
            <person name="Ardell D.H."/>
            <person name="Arguello R."/>
            <person name="Artieri C.G."/>
            <person name="Barbash D.A."/>
            <person name="Barker D."/>
            <person name="Barsanti P."/>
            <person name="Batterham P."/>
            <person name="Batzoglou S."/>
            <person name="Begun D."/>
            <person name="Bhutkar A."/>
            <person name="Blanco E."/>
            <person name="Bosak S.A."/>
            <person name="Bradley R.K."/>
            <person name="Brand A.D."/>
            <person name="Brent M.R."/>
            <person name="Brooks A.N."/>
            <person name="Brown R.H."/>
            <person name="Butlin R.K."/>
            <person name="Caggese C."/>
            <person name="Calvi B.R."/>
            <person name="Bernardo de Carvalho A."/>
            <person name="Caspi A."/>
            <person name="Castrezana S."/>
            <person name="Celniker S.E."/>
            <person name="Chang J.L."/>
            <person name="Chapple C."/>
            <person name="Chatterji S."/>
            <person name="Chinwalla A."/>
            <person name="Civetta A."/>
            <person name="Clifton S.W."/>
            <person name="Comeron J.M."/>
            <person name="Costello J.C."/>
            <person name="Coyne J.A."/>
            <person name="Daub J."/>
            <person name="David R.G."/>
            <person name="Delcher A.L."/>
            <person name="Delehaunty K."/>
            <person name="Do C.B."/>
            <person name="Ebling H."/>
            <person name="Edwards K."/>
            <person name="Eickbush T."/>
            <person name="Evans J.D."/>
            <person name="Filipski A."/>
            <person name="Findeiss S."/>
            <person name="Freyhult E."/>
            <person name="Fulton L."/>
            <person name="Fulton R."/>
            <person name="Garcia A.C."/>
            <person name="Gardiner A."/>
            <person name="Garfield D.A."/>
            <person name="Garvin B.E."/>
            <person name="Gibson G."/>
            <person name="Gilbert D."/>
            <person name="Gnerre S."/>
            <person name="Godfrey J."/>
            <person name="Good R."/>
            <person name="Gotea V."/>
            <person name="Gravely B."/>
            <person name="Greenberg A.J."/>
            <person name="Griffiths-Jones S."/>
            <person name="Gross S."/>
            <person name="Guigo R."/>
            <person name="Gustafson E.A."/>
            <person name="Haerty W."/>
            <person name="Hahn M.W."/>
            <person name="Halligan D.L."/>
            <person name="Halpern A.L."/>
            <person name="Halter G.M."/>
            <person name="Han M.V."/>
            <person name="Heger A."/>
            <person name="Hillier L."/>
            <person name="Hinrichs A.S."/>
            <person name="Holmes I."/>
            <person name="Hoskins R.A."/>
            <person name="Hubisz M.J."/>
            <person name="Hultmark D."/>
            <person name="Huntley M.A."/>
            <person name="Jaffe D.B."/>
            <person name="Jagadeeshan S."/>
            <person name="Jeck W.R."/>
            <person name="Johnson J."/>
            <person name="Jones C.D."/>
            <person name="Jordan W.C."/>
            <person name="Karpen G.H."/>
            <person name="Kataoka E."/>
            <person name="Keightley P.D."/>
            <person name="Kheradpour P."/>
            <person name="Kirkness E.F."/>
            <person name="Koerich L.B."/>
            <person name="Kristiansen K."/>
            <person name="Kudrna D."/>
            <person name="Kulathinal R.J."/>
            <person name="Kumar S."/>
            <person name="Kwok R."/>
            <person name="Lander E."/>
            <person name="Langley C.H."/>
            <person name="Lapoint R."/>
            <person name="Lazzaro B.P."/>
            <person name="Lee S.J."/>
            <person name="Levesque L."/>
            <person name="Li R."/>
            <person name="Lin C.F."/>
            <person name="Lin M.F."/>
            <person name="Lindblad-Toh K."/>
            <person name="Llopart A."/>
            <person name="Long M."/>
            <person name="Low L."/>
            <person name="Lozovsky E."/>
            <person name="Lu J."/>
            <person name="Luo M."/>
            <person name="Machado C.A."/>
            <person name="Makalowski W."/>
            <person name="Marzo M."/>
            <person name="Matsuda M."/>
            <person name="Matzkin L."/>
            <person name="McAllister B."/>
            <person name="McBride C.S."/>
            <person name="McKernan B."/>
            <person name="McKernan K."/>
            <person name="Mendez-Lago M."/>
            <person name="Minx P."/>
            <person name="Mollenhauer M.U."/>
            <person name="Montooth K."/>
            <person name="Mount S.M."/>
            <person name="Mu X."/>
            <person name="Myers E."/>
            <person name="Negre B."/>
            <person name="Newfeld S."/>
            <person name="Nielsen R."/>
            <person name="Noor M.A."/>
            <person name="O'Grady P."/>
            <person name="Pachter L."/>
            <person name="Papaceit M."/>
            <person name="Parisi M.J."/>
            <person name="Parisi M."/>
            <person name="Parts L."/>
            <person name="Pedersen J.S."/>
            <person name="Pesole G."/>
            <person name="Phillippy A.M."/>
            <person name="Ponting C.P."/>
            <person name="Pop M."/>
            <person name="Porcelli D."/>
            <person name="Powell J.R."/>
            <person name="Prohaska S."/>
            <person name="Pruitt K."/>
            <person name="Puig M."/>
            <person name="Quesneville H."/>
            <person name="Ram K.R."/>
            <person name="Rand D."/>
            <person name="Rasmussen M.D."/>
            <person name="Reed L.K."/>
            <person name="Reenan R."/>
            <person name="Reily A."/>
            <person name="Remington K.A."/>
            <person name="Rieger T.T."/>
            <person name="Ritchie M.G."/>
            <person name="Robin C."/>
            <person name="Rogers Y.H."/>
            <person name="Rohde C."/>
            <person name="Rozas J."/>
            <person name="Rubenfield M.J."/>
            <person name="Ruiz A."/>
            <person name="Russo S."/>
            <person name="Salzberg S.L."/>
            <person name="Sanchez-Gracia A."/>
            <person name="Saranga D.J."/>
            <person name="Sato H."/>
            <person name="Schaeffer S.W."/>
            <person name="Schatz M.C."/>
            <person name="Schlenke T."/>
            <person name="Schwartz R."/>
            <person name="Segarra C."/>
            <person name="Singh R.S."/>
            <person name="Sirot L."/>
            <person name="Sirota M."/>
            <person name="Sisneros N.B."/>
            <person name="Smith C.D."/>
            <person name="Smith T.F."/>
            <person name="Spieth J."/>
            <person name="Stage D.E."/>
            <person name="Stark A."/>
            <person name="Stephan W."/>
            <person name="Strausberg R.L."/>
            <person name="Strempel S."/>
            <person name="Sturgill D."/>
            <person name="Sutton G."/>
            <person name="Sutton G.G."/>
            <person name="Tao W."/>
            <person name="Teichmann S."/>
            <person name="Tobari Y.N."/>
            <person name="Tomimura Y."/>
            <person name="Tsolas J.M."/>
            <person name="Valente V.L."/>
            <person name="Venter E."/>
            <person name="Venter J.C."/>
            <person name="Vicario S."/>
            <person name="Vieira F.G."/>
            <person name="Vilella A.J."/>
            <person name="Villasante A."/>
            <person name="Walenz B."/>
            <person name="Wang J."/>
            <person name="Wasserman M."/>
            <person name="Watts T."/>
            <person name="Wilson D."/>
            <person name="Wilson R.K."/>
            <person name="Wing R.A."/>
            <person name="Wolfner M.F."/>
            <person name="Wong A."/>
            <person name="Wong G.K."/>
            <person name="Wu C.I."/>
            <person name="Wu G."/>
            <person name="Yamamoto D."/>
            <person name="Yang H.P."/>
            <person name="Yang S.P."/>
            <person name="Yorke J.A."/>
            <person name="Yoshida K."/>
            <person name="Zdobnov E."/>
            <person name="Zhang P."/>
            <person name="Zhang Y."/>
            <person name="Zimin A.V."/>
            <person name="Baldwin J."/>
            <person name="Abdouelleil A."/>
            <person name="Abdulkadir J."/>
            <person name="Abebe A."/>
            <person name="Abera B."/>
            <person name="Abreu J."/>
            <person name="Acer S.C."/>
            <person name="Aftuck L."/>
            <person name="Alexander A."/>
            <person name="An P."/>
            <person name="Anderson E."/>
            <person name="Anderson S."/>
            <person name="Arachi H."/>
            <person name="Azer M."/>
            <person name="Bachantsang P."/>
            <person name="Barry A."/>
            <person name="Bayul T."/>
            <person name="Berlin A."/>
            <person name="Bessette D."/>
            <person name="Bloom T."/>
            <person name="Blye J."/>
            <person name="Boguslavskiy L."/>
            <person name="Bonnet C."/>
            <person name="Boukhgalter B."/>
            <person name="Bourzgui I."/>
            <person name="Brown A."/>
            <person name="Cahill P."/>
            <person name="Channer S."/>
            <person name="Cheshatsang Y."/>
            <person name="Chuda L."/>
            <person name="Citroen M."/>
            <person name="Collymore A."/>
            <person name="Cooke P."/>
            <person name="Costello M."/>
            <person name="D'Aco K."/>
            <person name="Daza R."/>
            <person name="De Haan G."/>
            <person name="DeGray S."/>
            <person name="DeMaso C."/>
            <person name="Dhargay N."/>
            <person name="Dooley K."/>
            <person name="Dooley E."/>
            <person name="Doricent M."/>
            <person name="Dorje P."/>
            <person name="Dorjee K."/>
            <person name="Dupes A."/>
            <person name="Elong R."/>
            <person name="Falk J."/>
            <person name="Farina A."/>
            <person name="Faro S."/>
            <person name="Ferguson D."/>
            <person name="Fisher S."/>
            <person name="Foley C.D."/>
            <person name="Franke A."/>
            <person name="Friedrich D."/>
            <person name="Gadbois L."/>
            <person name="Gearin G."/>
            <person name="Gearin C.R."/>
            <person name="Giannoukos G."/>
            <person name="Goode T."/>
            <person name="Graham J."/>
            <person name="Grandbois E."/>
            <person name="Grewal S."/>
            <person name="Gyaltsen K."/>
            <person name="Hafez N."/>
            <person name="Hagos B."/>
            <person name="Hall J."/>
            <person name="Henson C."/>
            <person name="Hollinger A."/>
            <person name="Honan T."/>
            <person name="Huard M.D."/>
            <person name="Hughes L."/>
            <person name="Hurhula B."/>
            <person name="Husby M.E."/>
            <person name="Kamat A."/>
            <person name="Kanga B."/>
            <person name="Kashin S."/>
            <person name="Khazanovich D."/>
            <person name="Kisner P."/>
            <person name="Lance K."/>
            <person name="Lara M."/>
            <person name="Lee W."/>
            <person name="Lennon N."/>
            <person name="Letendre F."/>
            <person name="LeVine R."/>
            <person name="Lipovsky A."/>
            <person name="Liu X."/>
            <person name="Liu J."/>
            <person name="Liu S."/>
            <person name="Lokyitsang T."/>
            <person name="Lokyitsang Y."/>
            <person name="Lubonja R."/>
            <person name="Lui A."/>
            <person name="MacDonald P."/>
            <person name="Magnisalis V."/>
            <person name="Maru K."/>
            <person name="Matthews C."/>
            <person name="McCusker W."/>
            <person name="McDonough S."/>
            <person name="Mehta T."/>
            <person name="Meldrim J."/>
            <person name="Meneus L."/>
            <person name="Mihai O."/>
            <person name="Mihalev A."/>
            <person name="Mihova T."/>
            <person name="Mittelman R."/>
            <person name="Mlenga V."/>
            <person name="Montmayeur A."/>
            <person name="Mulrain L."/>
            <person name="Navidi A."/>
            <person name="Naylor J."/>
            <person name="Negash T."/>
            <person name="Nguyen T."/>
            <person name="Nguyen N."/>
            <person name="Nicol R."/>
            <person name="Norbu C."/>
            <person name="Norbu N."/>
            <person name="Novod N."/>
            <person name="O'Neill B."/>
            <person name="Osman S."/>
            <person name="Markiewicz E."/>
            <person name="Oyono O.L."/>
            <person name="Patti C."/>
            <person name="Phunkhang P."/>
            <person name="Pierre F."/>
            <person name="Priest M."/>
            <person name="Raghuraman S."/>
            <person name="Rege F."/>
            <person name="Reyes R."/>
            <person name="Rise C."/>
            <person name="Rogov P."/>
            <person name="Ross K."/>
            <person name="Ryan E."/>
            <person name="Settipalli S."/>
            <person name="Shea T."/>
            <person name="Sherpa N."/>
            <person name="Shi L."/>
            <person name="Shih D."/>
            <person name="Sparrow T."/>
            <person name="Spaulding J."/>
            <person name="Stalker J."/>
            <person name="Stange-Thomann N."/>
            <person name="Stavropoulos S."/>
            <person name="Stone C."/>
            <person name="Strader C."/>
            <person name="Tesfaye S."/>
            <person name="Thomson T."/>
            <person name="Thoulutsang Y."/>
            <person name="Thoulutsang D."/>
            <person name="Topham K."/>
            <person name="Topping I."/>
            <person name="Tsamla T."/>
            <person name="Vassiliev H."/>
            <person name="Vo A."/>
            <person name="Wangchuk T."/>
            <person name="Wangdi T."/>
            <person name="Weiand M."/>
            <person name="Wilkinson J."/>
            <person name="Wilson A."/>
            <person name="Yadav S."/>
            <person name="Young G."/>
            <person name="Yu Q."/>
            <person name="Zembek L."/>
            <person name="Zhong D."/>
            <person name="Zimmer A."/>
            <person name="Zwirko Z."/>
            <person name="Jaffe D.B."/>
            <person name="Alvarez P."/>
            <person name="Brockman W."/>
            <person name="Butler J."/>
            <person name="Chin C."/>
            <person name="Gnerre S."/>
            <person name="Grabherr M."/>
            <person name="Kleber M."/>
            <person name="Mauceli E."/>
            <person name="MacCallum I."/>
        </authorList>
    </citation>
    <scope>NUCLEOTIDE SEQUENCE [LARGE SCALE GENOMIC DNA]</scope>
    <source>
        <strain evidence="4">Tai18E2 / Tucson 14021-0261.01</strain>
    </source>
</reference>
<dbReference type="PhylomeDB" id="B4P025"/>
<dbReference type="eggNOG" id="ENOG502T9XM">
    <property type="taxonomic scope" value="Eukaryota"/>
</dbReference>
<gene>
    <name evidence="3" type="primary">Dyak\GE18977</name>
    <name evidence="3" type="synonym">dyak_GLEANR_2759</name>
    <name evidence="3" type="synonym">GE18977</name>
    <name evidence="3" type="ORF">Dyak_GE18977</name>
</gene>
<dbReference type="Proteomes" id="UP000002282">
    <property type="component" value="Chromosome 2L"/>
</dbReference>
<dbReference type="Pfam" id="PF13837">
    <property type="entry name" value="Myb_DNA-bind_4"/>
    <property type="match status" value="1"/>
</dbReference>
<accession>B4P025</accession>
<sequence>MSGQKHLRLRYYTSLEEAMLVRLWREHLHDIPSYTDNLPIFREIAHGLQQHGVRLNKQEARRRINSYRNKYLNERNRAEGNADFQTDWRLYPLIDSLFRPARPSTDLFHARNVLETAAARARADLPSLPPLHLTSAAHLKFERDPDGSAFLDPQPMVHAVVKTEPRQDDQHQPVKTEHNPTETQLGMAANHCPQGAAADIAIRRAPLMPANHILPEAEEAPYGCHTNGLSDAERSATKRRRGRRSILPHTGKITMAVVEELRKENKMLEEQNDACLQALEHKEKQFITMKQNFLAYLERQEALLAQIQQRAIKLEPDRDY</sequence>
<feature type="domain" description="Myb/SANT-like DNA-binding" evidence="2">
    <location>
        <begin position="12"/>
        <end position="97"/>
    </location>
</feature>
<dbReference type="OrthoDB" id="7919885at2759"/>
<dbReference type="PANTHER" id="PTHR22666:SF3">
    <property type="entry name" value="MYB_SANT-LIKE DNA-BINDING DOMAIN-CONTAINING PROTEIN 1"/>
    <property type="match status" value="1"/>
</dbReference>
<dbReference type="AlphaFoldDB" id="B4P025"/>
<evidence type="ECO:0000259" key="2">
    <source>
        <dbReference type="Pfam" id="PF13837"/>
    </source>
</evidence>
<reference evidence="3 4" key="2">
    <citation type="journal article" date="2007" name="PLoS Biol.">
        <title>Principles of genome evolution in the Drosophila melanogaster species group.</title>
        <authorList>
            <person name="Ranz J.M."/>
            <person name="Maurin D."/>
            <person name="Chan Y.S."/>
            <person name="von Grotthuss M."/>
            <person name="Hillier L.W."/>
            <person name="Roote J."/>
            <person name="Ashburner M."/>
            <person name="Bergman C.M."/>
        </authorList>
    </citation>
    <scope>NUCLEOTIDE SEQUENCE [LARGE SCALE GENOMIC DNA]</scope>
    <source>
        <strain evidence="4">Tai18E2 / Tucson 14021-0261.01</strain>
    </source>
</reference>
<feature type="coiled-coil region" evidence="1">
    <location>
        <begin position="258"/>
        <end position="285"/>
    </location>
</feature>
<dbReference type="SMR" id="B4P025"/>
<evidence type="ECO:0000313" key="3">
    <source>
        <dbReference type="EMBL" id="EDW88890.1"/>
    </source>
</evidence>
<dbReference type="HOGENOM" id="CLU_869523_0_0_1"/>